<protein>
    <submittedName>
        <fullName evidence="2">Uncharacterized protein</fullName>
    </submittedName>
</protein>
<gene>
    <name evidence="2" type="ORF">PXEA_LOCUS33622</name>
</gene>
<dbReference type="EMBL" id="CAAALY010263975">
    <property type="protein sequence ID" value="VEL40182.1"/>
    <property type="molecule type" value="Genomic_DNA"/>
</dbReference>
<comment type="caution">
    <text evidence="2">The sequence shown here is derived from an EMBL/GenBank/DDBJ whole genome shotgun (WGS) entry which is preliminary data.</text>
</comment>
<name>A0A3S5ALW0_9PLAT</name>
<dbReference type="AlphaFoldDB" id="A0A3S5ALW0"/>
<feature type="signal peptide" evidence="1">
    <location>
        <begin position="1"/>
        <end position="19"/>
    </location>
</feature>
<feature type="chain" id="PRO_5018765947" evidence="1">
    <location>
        <begin position="20"/>
        <end position="125"/>
    </location>
</feature>
<evidence type="ECO:0000313" key="3">
    <source>
        <dbReference type="Proteomes" id="UP000784294"/>
    </source>
</evidence>
<accession>A0A3S5ALW0</accession>
<organism evidence="2 3">
    <name type="scientific">Protopolystoma xenopodis</name>
    <dbReference type="NCBI Taxonomy" id="117903"/>
    <lineage>
        <taxon>Eukaryota</taxon>
        <taxon>Metazoa</taxon>
        <taxon>Spiralia</taxon>
        <taxon>Lophotrochozoa</taxon>
        <taxon>Platyhelminthes</taxon>
        <taxon>Monogenea</taxon>
        <taxon>Polyopisthocotylea</taxon>
        <taxon>Polystomatidea</taxon>
        <taxon>Polystomatidae</taxon>
        <taxon>Protopolystoma</taxon>
    </lineage>
</organism>
<dbReference type="Proteomes" id="UP000784294">
    <property type="component" value="Unassembled WGS sequence"/>
</dbReference>
<proteinExistence type="predicted"/>
<reference evidence="2" key="1">
    <citation type="submission" date="2018-11" db="EMBL/GenBank/DDBJ databases">
        <authorList>
            <consortium name="Pathogen Informatics"/>
        </authorList>
    </citation>
    <scope>NUCLEOTIDE SEQUENCE</scope>
</reference>
<keyword evidence="1" id="KW-0732">Signal</keyword>
<evidence type="ECO:0000256" key="1">
    <source>
        <dbReference type="SAM" id="SignalP"/>
    </source>
</evidence>
<evidence type="ECO:0000313" key="2">
    <source>
        <dbReference type="EMBL" id="VEL40182.1"/>
    </source>
</evidence>
<sequence>MLRNLKIVAFLANLSLSLQNEFPPHPATCSISATAKLAASLRLSASFLLESARLFDNAQTASLPKISIARDQALTKSLLAEQTLAPLSDLSSLSLPETTAAPPISPVCLTEWSIVQEAANIGKTE</sequence>
<keyword evidence="3" id="KW-1185">Reference proteome</keyword>